<sequence length="66" mass="7135">MTAPPAPRPDEVVHPAVRLRIRGPLRRVAGLEVGVVRDTLGVSDAHLSTNLEVLADGIPRHRRVTA</sequence>
<keyword evidence="2" id="KW-1185">Reference proteome</keyword>
<comment type="caution">
    <text evidence="1">The sequence shown here is derived from an EMBL/GenBank/DDBJ whole genome shotgun (WGS) entry which is preliminary data.</text>
</comment>
<evidence type="ECO:0000313" key="1">
    <source>
        <dbReference type="EMBL" id="GAA1932037.1"/>
    </source>
</evidence>
<dbReference type="EMBL" id="BAAAMY010000015">
    <property type="protein sequence ID" value="GAA1932037.1"/>
    <property type="molecule type" value="Genomic_DNA"/>
</dbReference>
<protein>
    <submittedName>
        <fullName evidence="1">Uncharacterized protein</fullName>
    </submittedName>
</protein>
<dbReference type="RefSeq" id="WP_344009534.1">
    <property type="nucleotide sequence ID" value="NZ_BAAAMY010000015.1"/>
</dbReference>
<name>A0ABN2PWI7_9ACTN</name>
<accession>A0ABN2PWI7</accession>
<dbReference type="Proteomes" id="UP001501612">
    <property type="component" value="Unassembled WGS sequence"/>
</dbReference>
<proteinExistence type="predicted"/>
<organism evidence="1 2">
    <name type="scientific">Nocardioides lentus</name>
    <dbReference type="NCBI Taxonomy" id="338077"/>
    <lineage>
        <taxon>Bacteria</taxon>
        <taxon>Bacillati</taxon>
        <taxon>Actinomycetota</taxon>
        <taxon>Actinomycetes</taxon>
        <taxon>Propionibacteriales</taxon>
        <taxon>Nocardioidaceae</taxon>
        <taxon>Nocardioides</taxon>
    </lineage>
</organism>
<evidence type="ECO:0000313" key="2">
    <source>
        <dbReference type="Proteomes" id="UP001501612"/>
    </source>
</evidence>
<gene>
    <name evidence="1" type="ORF">GCM10009737_37470</name>
</gene>
<reference evidence="1 2" key="1">
    <citation type="journal article" date="2019" name="Int. J. Syst. Evol. Microbiol.">
        <title>The Global Catalogue of Microorganisms (GCM) 10K type strain sequencing project: providing services to taxonomists for standard genome sequencing and annotation.</title>
        <authorList>
            <consortium name="The Broad Institute Genomics Platform"/>
            <consortium name="The Broad Institute Genome Sequencing Center for Infectious Disease"/>
            <person name="Wu L."/>
            <person name="Ma J."/>
        </authorList>
    </citation>
    <scope>NUCLEOTIDE SEQUENCE [LARGE SCALE GENOMIC DNA]</scope>
    <source>
        <strain evidence="1 2">JCM 14046</strain>
    </source>
</reference>